<dbReference type="InterPro" id="IPR010595">
    <property type="entry name" value="DUF1161"/>
</dbReference>
<gene>
    <name evidence="1" type="ORF">ALO68_01275</name>
</gene>
<protein>
    <recommendedName>
        <fullName evidence="3">DUF1161 domain-containing protein</fullName>
    </recommendedName>
</protein>
<accession>A0A0P9R0Q9</accession>
<reference evidence="1 2" key="1">
    <citation type="submission" date="2015-09" db="EMBL/GenBank/DDBJ databases">
        <title>Genome announcement of multiple Pseudomonas syringae strains.</title>
        <authorList>
            <person name="Thakur S."/>
            <person name="Wang P.W."/>
            <person name="Gong Y."/>
            <person name="Weir B.S."/>
            <person name="Guttman D.S."/>
        </authorList>
    </citation>
    <scope>NUCLEOTIDE SEQUENCE [LARGE SCALE GENOMIC DNA]</scope>
    <source>
        <strain evidence="1 2">ICMP4531</strain>
    </source>
</reference>
<dbReference type="AlphaFoldDB" id="A0A0P9R0Q9"/>
<dbReference type="PATRIC" id="fig|251654.3.peg.1634"/>
<name>A0A0P9R0Q9_9PSED</name>
<evidence type="ECO:0008006" key="3">
    <source>
        <dbReference type="Google" id="ProtNLM"/>
    </source>
</evidence>
<dbReference type="Pfam" id="PF06649">
    <property type="entry name" value="DUF1161"/>
    <property type="match status" value="1"/>
</dbReference>
<dbReference type="Proteomes" id="UP000050557">
    <property type="component" value="Unassembled WGS sequence"/>
</dbReference>
<sequence>MRSCFCCIKLACFIGHALIDAWFDFDQESSMKRLILAVTCTLLATSALAAPKSCEELKDEIEAKIQANNVTSYTLEIVSNEEATDPNMVIGSCDNGTKKIIYQRNDR</sequence>
<evidence type="ECO:0000313" key="1">
    <source>
        <dbReference type="EMBL" id="KPX40576.1"/>
    </source>
</evidence>
<comment type="caution">
    <text evidence="1">The sequence shown here is derived from an EMBL/GenBank/DDBJ whole genome shotgun (WGS) entry which is preliminary data.</text>
</comment>
<proteinExistence type="predicted"/>
<dbReference type="EMBL" id="LJQM01000242">
    <property type="protein sequence ID" value="KPX40576.1"/>
    <property type="molecule type" value="Genomic_DNA"/>
</dbReference>
<organism evidence="1 2">
    <name type="scientific">Pseudomonas syringae pv. helianthi</name>
    <dbReference type="NCBI Taxonomy" id="251654"/>
    <lineage>
        <taxon>Bacteria</taxon>
        <taxon>Pseudomonadati</taxon>
        <taxon>Pseudomonadota</taxon>
        <taxon>Gammaproteobacteria</taxon>
        <taxon>Pseudomonadales</taxon>
        <taxon>Pseudomonadaceae</taxon>
        <taxon>Pseudomonas</taxon>
    </lineage>
</organism>
<evidence type="ECO:0000313" key="2">
    <source>
        <dbReference type="Proteomes" id="UP000050557"/>
    </source>
</evidence>